<dbReference type="Gene3D" id="1.25.40.10">
    <property type="entry name" value="Tetratricopeptide repeat domain"/>
    <property type="match status" value="1"/>
</dbReference>
<evidence type="ECO:0000256" key="1">
    <source>
        <dbReference type="PROSITE-ProRule" id="PRU00339"/>
    </source>
</evidence>
<keyword evidence="5" id="KW-1185">Reference proteome</keyword>
<dbReference type="InterPro" id="IPR011990">
    <property type="entry name" value="TPR-like_helical_dom_sf"/>
</dbReference>
<keyword evidence="2" id="KW-1133">Transmembrane helix</keyword>
<feature type="chain" id="PRO_5018545754" evidence="3">
    <location>
        <begin position="22"/>
        <end position="294"/>
    </location>
</feature>
<dbReference type="EMBL" id="RWIT01000005">
    <property type="protein sequence ID" value="RSK48354.1"/>
    <property type="molecule type" value="Genomic_DNA"/>
</dbReference>
<feature type="transmembrane region" description="Helical" evidence="2">
    <location>
        <begin position="266"/>
        <end position="285"/>
    </location>
</feature>
<evidence type="ECO:0000256" key="2">
    <source>
        <dbReference type="SAM" id="Phobius"/>
    </source>
</evidence>
<dbReference type="SUPFAM" id="SSF48452">
    <property type="entry name" value="TPR-like"/>
    <property type="match status" value="1"/>
</dbReference>
<dbReference type="InterPro" id="IPR019734">
    <property type="entry name" value="TPR_rpt"/>
</dbReference>
<protein>
    <submittedName>
        <fullName evidence="4">Tetratricopeptide repeat protein</fullName>
    </submittedName>
</protein>
<dbReference type="Pfam" id="PF13181">
    <property type="entry name" value="TPR_8"/>
    <property type="match status" value="1"/>
</dbReference>
<dbReference type="AlphaFoldDB" id="A0A3R9P1V8"/>
<proteinExistence type="predicted"/>
<keyword evidence="3" id="KW-0732">Signal</keyword>
<keyword evidence="2" id="KW-0812">Transmembrane</keyword>
<comment type="caution">
    <text evidence="4">The sequence shown here is derived from an EMBL/GenBank/DDBJ whole genome shotgun (WGS) entry which is preliminary data.</text>
</comment>
<dbReference type="OrthoDB" id="1159555at2"/>
<gene>
    <name evidence="4" type="ORF">EI291_11570</name>
</gene>
<dbReference type="PROSITE" id="PS50005">
    <property type="entry name" value="TPR"/>
    <property type="match status" value="1"/>
</dbReference>
<dbReference type="RefSeq" id="WP_125419996.1">
    <property type="nucleotide sequence ID" value="NZ_RWIT01000005.1"/>
</dbReference>
<reference evidence="4 5" key="1">
    <citation type="submission" date="2018-12" db="EMBL/GenBank/DDBJ databases">
        <authorList>
            <person name="Feng G."/>
            <person name="Zhu H."/>
        </authorList>
    </citation>
    <scope>NUCLEOTIDE SEQUENCE [LARGE SCALE GENOMIC DNA]</scope>
    <source>
        <strain evidence="4 5">KCTC 12533</strain>
    </source>
</reference>
<dbReference type="Proteomes" id="UP000273500">
    <property type="component" value="Unassembled WGS sequence"/>
</dbReference>
<organism evidence="4 5">
    <name type="scientific">Hymenobacter rigui</name>
    <dbReference type="NCBI Taxonomy" id="334424"/>
    <lineage>
        <taxon>Bacteria</taxon>
        <taxon>Pseudomonadati</taxon>
        <taxon>Bacteroidota</taxon>
        <taxon>Cytophagia</taxon>
        <taxon>Cytophagales</taxon>
        <taxon>Hymenobacteraceae</taxon>
        <taxon>Hymenobacter</taxon>
    </lineage>
</organism>
<accession>A0A3R9P1V8</accession>
<evidence type="ECO:0000313" key="5">
    <source>
        <dbReference type="Proteomes" id="UP000273500"/>
    </source>
</evidence>
<sequence length="294" mass="33075">MATLVLLLFANPVAACLNNHAATKLDGSWQSSDDVNYSVPKPPVGRDLAAEAPINRQYLQQLNSRWNAHHRLADYAGYGLVLVYLGRYAEARKVFEQLDIWQPNQYETAANLGTVYELLGLNKLALKWIRRSVQLNPQSHKGTEWLHINILRAKLRGTEAINAEYLLGVDFGQGLAPVSNMRGGRLLDSVQYALYYQLSERLSFVHSPDPIMAELLFDLGNAYAITSNVESALPVYDQAEHFGFHRRVLLKRRVYFWWLRSGQGNLVTIGLLGLAGLLGFGLWQLGKADLRRLA</sequence>
<keyword evidence="1" id="KW-0802">TPR repeat</keyword>
<evidence type="ECO:0000313" key="4">
    <source>
        <dbReference type="EMBL" id="RSK48354.1"/>
    </source>
</evidence>
<name>A0A3R9P1V8_9BACT</name>
<evidence type="ECO:0000256" key="3">
    <source>
        <dbReference type="SAM" id="SignalP"/>
    </source>
</evidence>
<keyword evidence="2" id="KW-0472">Membrane</keyword>
<feature type="signal peptide" evidence="3">
    <location>
        <begin position="1"/>
        <end position="21"/>
    </location>
</feature>
<feature type="repeat" description="TPR" evidence="1">
    <location>
        <begin position="106"/>
        <end position="139"/>
    </location>
</feature>